<evidence type="ECO:0000313" key="3">
    <source>
        <dbReference type="Proteomes" id="UP001139157"/>
    </source>
</evidence>
<dbReference type="GO" id="GO:0008237">
    <property type="term" value="F:metallopeptidase activity"/>
    <property type="evidence" value="ECO:0007669"/>
    <property type="project" value="InterPro"/>
</dbReference>
<dbReference type="Proteomes" id="UP001139157">
    <property type="component" value="Unassembled WGS sequence"/>
</dbReference>
<gene>
    <name evidence="2" type="ORF">NDR86_09840</name>
</gene>
<comment type="caution">
    <text evidence="2">The sequence shown here is derived from an EMBL/GenBank/DDBJ whole genome shotgun (WGS) entry which is preliminary data.</text>
</comment>
<dbReference type="Gene3D" id="3.30.2010.30">
    <property type="match status" value="1"/>
</dbReference>
<dbReference type="InterPro" id="IPR014782">
    <property type="entry name" value="Peptidase_M1_dom"/>
</dbReference>
<dbReference type="RefSeq" id="WP_251910824.1">
    <property type="nucleotide sequence ID" value="NZ_JAMRXG010000003.1"/>
</dbReference>
<feature type="domain" description="Peptidase M1 membrane alanine aminopeptidase" evidence="1">
    <location>
        <begin position="40"/>
        <end position="72"/>
    </location>
</feature>
<dbReference type="Pfam" id="PF01433">
    <property type="entry name" value="Peptidase_M1"/>
    <property type="match status" value="1"/>
</dbReference>
<dbReference type="EMBL" id="JAMRXG010000003">
    <property type="protein sequence ID" value="MCM6773771.1"/>
    <property type="molecule type" value="Genomic_DNA"/>
</dbReference>
<name>A0A9X2IYC4_9NOCA</name>
<proteinExistence type="predicted"/>
<sequence length="109" mass="11972">MPDDDFIGQVQARAGLPDRATAETATRAAVGLLTKRLDGFEYPKVDQVGIPDYSSGGRENWGLTTFREHALVRGSRGDDPIRVALELLWKTVTDDLTELRGTPPPHTAR</sequence>
<protein>
    <recommendedName>
        <fullName evidence="1">Peptidase M1 membrane alanine aminopeptidase domain-containing protein</fullName>
    </recommendedName>
</protein>
<dbReference type="GO" id="GO:0008270">
    <property type="term" value="F:zinc ion binding"/>
    <property type="evidence" value="ECO:0007669"/>
    <property type="project" value="InterPro"/>
</dbReference>
<accession>A0A9X2IYC4</accession>
<dbReference type="AlphaFoldDB" id="A0A9X2IYC4"/>
<evidence type="ECO:0000259" key="1">
    <source>
        <dbReference type="Pfam" id="PF01433"/>
    </source>
</evidence>
<reference evidence="2" key="1">
    <citation type="submission" date="2022-06" db="EMBL/GenBank/DDBJ databases">
        <title>Novel species in genus nocardia.</title>
        <authorList>
            <person name="Li F."/>
        </authorList>
    </citation>
    <scope>NUCLEOTIDE SEQUENCE</scope>
    <source>
        <strain evidence="2">CDC141</strain>
    </source>
</reference>
<organism evidence="2 3">
    <name type="scientific">Nocardia pulmonis</name>
    <dbReference type="NCBI Taxonomy" id="2951408"/>
    <lineage>
        <taxon>Bacteria</taxon>
        <taxon>Bacillati</taxon>
        <taxon>Actinomycetota</taxon>
        <taxon>Actinomycetes</taxon>
        <taxon>Mycobacteriales</taxon>
        <taxon>Nocardiaceae</taxon>
        <taxon>Nocardia</taxon>
    </lineage>
</organism>
<keyword evidence="3" id="KW-1185">Reference proteome</keyword>
<dbReference type="SUPFAM" id="SSF55486">
    <property type="entry name" value="Metalloproteases ('zincins'), catalytic domain"/>
    <property type="match status" value="1"/>
</dbReference>
<evidence type="ECO:0000313" key="2">
    <source>
        <dbReference type="EMBL" id="MCM6773771.1"/>
    </source>
</evidence>